<reference evidence="2" key="2">
    <citation type="submission" date="2020-09" db="EMBL/GenBank/DDBJ databases">
        <authorList>
            <person name="Sun Q."/>
            <person name="Ohkuma M."/>
        </authorList>
    </citation>
    <scope>NUCLEOTIDE SEQUENCE</scope>
    <source>
        <strain evidence="2">JCM 19831</strain>
    </source>
</reference>
<keyword evidence="3" id="KW-1185">Reference proteome</keyword>
<protein>
    <submittedName>
        <fullName evidence="2">Uncharacterized protein</fullName>
    </submittedName>
</protein>
<name>A0A917WI70_9ACTN</name>
<comment type="caution">
    <text evidence="2">The sequence shown here is derived from an EMBL/GenBank/DDBJ whole genome shotgun (WGS) entry which is preliminary data.</text>
</comment>
<keyword evidence="1" id="KW-0812">Transmembrane</keyword>
<feature type="transmembrane region" description="Helical" evidence="1">
    <location>
        <begin position="55"/>
        <end position="76"/>
    </location>
</feature>
<evidence type="ECO:0000313" key="2">
    <source>
        <dbReference type="EMBL" id="GGM08261.1"/>
    </source>
</evidence>
<dbReference type="EMBL" id="BMPI01000003">
    <property type="protein sequence ID" value="GGM08261.1"/>
    <property type="molecule type" value="Genomic_DNA"/>
</dbReference>
<keyword evidence="1" id="KW-0472">Membrane</keyword>
<evidence type="ECO:0000256" key="1">
    <source>
        <dbReference type="SAM" id="Phobius"/>
    </source>
</evidence>
<proteinExistence type="predicted"/>
<dbReference type="AlphaFoldDB" id="A0A917WI70"/>
<reference evidence="2" key="1">
    <citation type="journal article" date="2014" name="Int. J. Syst. Evol. Microbiol.">
        <title>Complete genome sequence of Corynebacterium casei LMG S-19264T (=DSM 44701T), isolated from a smear-ripened cheese.</title>
        <authorList>
            <consortium name="US DOE Joint Genome Institute (JGI-PGF)"/>
            <person name="Walter F."/>
            <person name="Albersmeier A."/>
            <person name="Kalinowski J."/>
            <person name="Ruckert C."/>
        </authorList>
    </citation>
    <scope>NUCLEOTIDE SEQUENCE</scope>
    <source>
        <strain evidence="2">JCM 19831</strain>
    </source>
</reference>
<dbReference type="Proteomes" id="UP000642070">
    <property type="component" value="Unassembled WGS sequence"/>
</dbReference>
<feature type="transmembrane region" description="Helical" evidence="1">
    <location>
        <begin position="27"/>
        <end position="48"/>
    </location>
</feature>
<dbReference type="RefSeq" id="WP_190248174.1">
    <property type="nucleotide sequence ID" value="NZ_BMPI01000003.1"/>
</dbReference>
<accession>A0A917WI70</accession>
<organism evidence="2 3">
    <name type="scientific">Dactylosporangium sucinum</name>
    <dbReference type="NCBI Taxonomy" id="1424081"/>
    <lineage>
        <taxon>Bacteria</taxon>
        <taxon>Bacillati</taxon>
        <taxon>Actinomycetota</taxon>
        <taxon>Actinomycetes</taxon>
        <taxon>Micromonosporales</taxon>
        <taxon>Micromonosporaceae</taxon>
        <taxon>Dactylosporangium</taxon>
    </lineage>
</organism>
<evidence type="ECO:0000313" key="3">
    <source>
        <dbReference type="Proteomes" id="UP000642070"/>
    </source>
</evidence>
<keyword evidence="1" id="KW-1133">Transmembrane helix</keyword>
<sequence length="176" mass="18356">MRLAVHALVGMPMVVFGALLQLGQSVPHLRAFGAALIVAGSILAWFGVSGKGVGAIGWSAVGGLAAAGLAASLFFVREDIGCMFCYHRGQGYPWGFVHTGFTHDDMPTVERAHELMAERPGIASRSFDAFGAALDAVFWASVALPLVTVVARVRAAFRHSSEVMAKAPTGSGTTPS</sequence>
<gene>
    <name evidence="2" type="ORF">GCM10007977_006600</name>
</gene>
<feature type="transmembrane region" description="Helical" evidence="1">
    <location>
        <begin position="136"/>
        <end position="157"/>
    </location>
</feature>